<dbReference type="GO" id="GO:0004357">
    <property type="term" value="F:glutamate-cysteine ligase activity"/>
    <property type="evidence" value="ECO:0007669"/>
    <property type="project" value="UniProtKB-EC"/>
</dbReference>
<comment type="similarity">
    <text evidence="5">Belongs to the glutamate--cysteine ligase type 2 family. YbdK subfamily.</text>
</comment>
<reference evidence="6 7" key="1">
    <citation type="submission" date="2024-09" db="EMBL/GenBank/DDBJ databases">
        <authorList>
            <person name="Sun Q."/>
            <person name="Mori K."/>
        </authorList>
    </citation>
    <scope>NUCLEOTIDE SEQUENCE [LARGE SCALE GENOMIC DNA]</scope>
    <source>
        <strain evidence="6 7">TBRC 0563</strain>
    </source>
</reference>
<dbReference type="PANTHER" id="PTHR36510">
    <property type="entry name" value="GLUTAMATE--CYSTEINE LIGASE 2-RELATED"/>
    <property type="match status" value="1"/>
</dbReference>
<comment type="function">
    <text evidence="5">ATP-dependent carboxylate-amine ligase which exhibits weak glutamate--cysteine ligase activity.</text>
</comment>
<dbReference type="InterPro" id="IPR011793">
    <property type="entry name" value="YbdK"/>
</dbReference>
<proteinExistence type="inferred from homology"/>
<dbReference type="Proteomes" id="UP001589627">
    <property type="component" value="Unassembled WGS sequence"/>
</dbReference>
<keyword evidence="3 5" id="KW-0067">ATP-binding</keyword>
<comment type="catalytic activity">
    <reaction evidence="4 5">
        <text>L-cysteine + L-glutamate + ATP = gamma-L-glutamyl-L-cysteine + ADP + phosphate + H(+)</text>
        <dbReference type="Rhea" id="RHEA:13285"/>
        <dbReference type="ChEBI" id="CHEBI:15378"/>
        <dbReference type="ChEBI" id="CHEBI:29985"/>
        <dbReference type="ChEBI" id="CHEBI:30616"/>
        <dbReference type="ChEBI" id="CHEBI:35235"/>
        <dbReference type="ChEBI" id="CHEBI:43474"/>
        <dbReference type="ChEBI" id="CHEBI:58173"/>
        <dbReference type="ChEBI" id="CHEBI:456216"/>
        <dbReference type="EC" id="6.3.2.2"/>
    </reaction>
</comment>
<dbReference type="Pfam" id="PF04107">
    <property type="entry name" value="GCS2"/>
    <property type="match status" value="1"/>
</dbReference>
<evidence type="ECO:0000256" key="2">
    <source>
        <dbReference type="ARBA" id="ARBA00022741"/>
    </source>
</evidence>
<evidence type="ECO:0000313" key="7">
    <source>
        <dbReference type="Proteomes" id="UP001589627"/>
    </source>
</evidence>
<dbReference type="InterPro" id="IPR050141">
    <property type="entry name" value="GCL_type2/YbdK_subfam"/>
</dbReference>
<keyword evidence="1 5" id="KW-0436">Ligase</keyword>
<protein>
    <recommendedName>
        <fullName evidence="5">Putative glutamate--cysteine ligase 2</fullName>
        <ecNumber evidence="5">6.3.2.2</ecNumber>
    </recommendedName>
    <alternativeName>
        <fullName evidence="5">Gamma-glutamylcysteine synthetase 2</fullName>
        <shortName evidence="5">GCS 2</shortName>
        <shortName evidence="5">Gamma-GCS 2</shortName>
    </alternativeName>
</protein>
<gene>
    <name evidence="6" type="ORF">ACFFNX_40435</name>
</gene>
<keyword evidence="2 5" id="KW-0547">Nucleotide-binding</keyword>
<dbReference type="NCBIfam" id="NF010041">
    <property type="entry name" value="PRK13517.1-1"/>
    <property type="match status" value="1"/>
</dbReference>
<dbReference type="EMBL" id="JBHLZP010000514">
    <property type="protein sequence ID" value="MFB9838436.1"/>
    <property type="molecule type" value="Genomic_DNA"/>
</dbReference>
<dbReference type="InterPro" id="IPR014746">
    <property type="entry name" value="Gln_synth/guanido_kin_cat_dom"/>
</dbReference>
<sequence>MDRNGRTIGVEEEFLLVDPVTRRTSPHAAAVLARAAKASLPEVAFQAELVATQVEAASGVCDDLETLRRQLGDARTCLSSAARAEGLRLVSTGNPVLPGRTTPFMPGEHYARIADIMAGTVVGHETCGCHVHVGVADRELAVGVLNHLRPWLPTLVALSVNSPFDHGRDSGYGSWRIQAQARFPGGGVPPWFASAAAYDEFLDRMVELGVLADRMTTFWLARPSPRLPTIEIRASDAASTVDEAVLQAALARALVLTALGELAGGREAPPVGEQLCTVALWSAARYGLTGQGIHPIEERRTAARDLLEELLRRIRPALEETGDLRAVRALIRKIGYSGTGAARQRIAAVHGLRSVVDMLVQQTGRR</sequence>
<dbReference type="InterPro" id="IPR006336">
    <property type="entry name" value="GCS2"/>
</dbReference>
<evidence type="ECO:0000256" key="1">
    <source>
        <dbReference type="ARBA" id="ARBA00022598"/>
    </source>
</evidence>
<dbReference type="Gene3D" id="3.30.590.20">
    <property type="match status" value="1"/>
</dbReference>
<comment type="caution">
    <text evidence="6">The sequence shown here is derived from an EMBL/GenBank/DDBJ whole genome shotgun (WGS) entry which is preliminary data.</text>
</comment>
<keyword evidence="7" id="KW-1185">Reference proteome</keyword>
<evidence type="ECO:0000256" key="3">
    <source>
        <dbReference type="ARBA" id="ARBA00022840"/>
    </source>
</evidence>
<evidence type="ECO:0000256" key="4">
    <source>
        <dbReference type="ARBA" id="ARBA00048819"/>
    </source>
</evidence>
<organism evidence="6 7">
    <name type="scientific">Actinoallomurus acaciae</name>
    <dbReference type="NCBI Taxonomy" id="502577"/>
    <lineage>
        <taxon>Bacteria</taxon>
        <taxon>Bacillati</taxon>
        <taxon>Actinomycetota</taxon>
        <taxon>Actinomycetes</taxon>
        <taxon>Streptosporangiales</taxon>
        <taxon>Thermomonosporaceae</taxon>
        <taxon>Actinoallomurus</taxon>
    </lineage>
</organism>
<evidence type="ECO:0000313" key="6">
    <source>
        <dbReference type="EMBL" id="MFB9838436.1"/>
    </source>
</evidence>
<dbReference type="NCBIfam" id="TIGR02050">
    <property type="entry name" value="gshA_cyan_rel"/>
    <property type="match status" value="1"/>
</dbReference>
<dbReference type="RefSeq" id="WP_378211476.1">
    <property type="nucleotide sequence ID" value="NZ_JBHLZP010000514.1"/>
</dbReference>
<evidence type="ECO:0000256" key="5">
    <source>
        <dbReference type="HAMAP-Rule" id="MF_01609"/>
    </source>
</evidence>
<dbReference type="PANTHER" id="PTHR36510:SF1">
    <property type="entry name" value="GLUTAMATE--CYSTEINE LIGASE 2-RELATED"/>
    <property type="match status" value="1"/>
</dbReference>
<dbReference type="EC" id="6.3.2.2" evidence="5"/>
<dbReference type="SUPFAM" id="SSF55931">
    <property type="entry name" value="Glutamine synthetase/guanido kinase"/>
    <property type="match status" value="1"/>
</dbReference>
<name>A0ABV5YTM6_9ACTN</name>
<accession>A0ABV5YTM6</accession>
<dbReference type="HAMAP" id="MF_01609">
    <property type="entry name" value="Glu_cys_ligase_2"/>
    <property type="match status" value="1"/>
</dbReference>